<evidence type="ECO:0000259" key="2">
    <source>
        <dbReference type="Pfam" id="PF01883"/>
    </source>
</evidence>
<gene>
    <name evidence="3" type="ORF">ADICEAN_00968</name>
</gene>
<feature type="region of interest" description="Disordered" evidence="1">
    <location>
        <begin position="1"/>
        <end position="25"/>
    </location>
</feature>
<dbReference type="InterPro" id="IPR002744">
    <property type="entry name" value="MIP18-like"/>
</dbReference>
<comment type="caution">
    <text evidence="3">The sequence shown here is derived from an EMBL/GenBank/DDBJ whole genome shotgun (WGS) entry which is preliminary data.</text>
</comment>
<proteinExistence type="predicted"/>
<dbReference type="Gene3D" id="3.30.300.130">
    <property type="entry name" value="Fe-S cluster assembly (FSCA)"/>
    <property type="match status" value="1"/>
</dbReference>
<dbReference type="PATRIC" id="fig|1279009.4.peg.982"/>
<dbReference type="PANTHER" id="PTHR42831">
    <property type="entry name" value="FE-S PROTEIN MATURATION AUXILIARY FACTOR YITW"/>
    <property type="match status" value="1"/>
</dbReference>
<dbReference type="SUPFAM" id="SSF117916">
    <property type="entry name" value="Fe-S cluster assembly (FSCA) domain-like"/>
    <property type="match status" value="1"/>
</dbReference>
<evidence type="ECO:0000256" key="1">
    <source>
        <dbReference type="SAM" id="MobiDB-lite"/>
    </source>
</evidence>
<dbReference type="AlphaFoldDB" id="M7N9N1"/>
<dbReference type="eggNOG" id="COG2151">
    <property type="taxonomic scope" value="Bacteria"/>
</dbReference>
<evidence type="ECO:0000313" key="4">
    <source>
        <dbReference type="Proteomes" id="UP000011910"/>
    </source>
</evidence>
<protein>
    <submittedName>
        <fullName evidence="3">FeS assembly SUF system protein</fullName>
    </submittedName>
</protein>
<dbReference type="EMBL" id="AODQ01000015">
    <property type="protein sequence ID" value="EMR03911.1"/>
    <property type="molecule type" value="Genomic_DNA"/>
</dbReference>
<dbReference type="InterPro" id="IPR052339">
    <property type="entry name" value="Fe-S_Maturation_MIP18"/>
</dbReference>
<dbReference type="Pfam" id="PF01883">
    <property type="entry name" value="FeS_assembly_P"/>
    <property type="match status" value="1"/>
</dbReference>
<keyword evidence="4" id="KW-1185">Reference proteome</keyword>
<dbReference type="PANTHER" id="PTHR42831:SF1">
    <property type="entry name" value="FE-S PROTEIN MATURATION AUXILIARY FACTOR YITW"/>
    <property type="match status" value="1"/>
</dbReference>
<sequence length="122" mass="13478">MSEELKNTAESSNPTPPEGQPADSMRDKVLNAIKSVYDPEIPVDVYELGLIYEINIYPVNNVYVLMTLTSPACPSAEQIPGEVEQKLKAIEGINDVQVELTFDPPYSQDMMSEAAKLELGFL</sequence>
<organism evidence="3 4">
    <name type="scientific">Cesiribacter andamanensis AMV16</name>
    <dbReference type="NCBI Taxonomy" id="1279009"/>
    <lineage>
        <taxon>Bacteria</taxon>
        <taxon>Pseudomonadati</taxon>
        <taxon>Bacteroidota</taxon>
        <taxon>Cytophagia</taxon>
        <taxon>Cytophagales</taxon>
        <taxon>Cesiribacteraceae</taxon>
        <taxon>Cesiribacter</taxon>
    </lineage>
</organism>
<dbReference type="STRING" id="1279009.ADICEAN_00968"/>
<dbReference type="Proteomes" id="UP000011910">
    <property type="component" value="Unassembled WGS sequence"/>
</dbReference>
<feature type="domain" description="MIP18 family-like" evidence="2">
    <location>
        <begin position="26"/>
        <end position="99"/>
    </location>
</feature>
<name>M7N9N1_9BACT</name>
<dbReference type="RefSeq" id="WP_009194370.1">
    <property type="nucleotide sequence ID" value="NZ_AODQ01000015.1"/>
</dbReference>
<dbReference type="InterPro" id="IPR034904">
    <property type="entry name" value="FSCA_dom_sf"/>
</dbReference>
<reference evidence="3 4" key="1">
    <citation type="journal article" date="2013" name="Genome Announc.">
        <title>Draft Genome Sequence of Cesiribacter andamanensis Strain AMV16T, Isolated from a Soil Sample from a Mud Volcano in the Andaman Islands, India.</title>
        <authorList>
            <person name="Shivaji S."/>
            <person name="Ara S."/>
            <person name="Begum Z."/>
            <person name="Srinivas T.N."/>
            <person name="Singh A."/>
            <person name="Kumar Pinnaka A."/>
        </authorList>
    </citation>
    <scope>NUCLEOTIDE SEQUENCE [LARGE SCALE GENOMIC DNA]</scope>
    <source>
        <strain evidence="3 4">AMV16</strain>
    </source>
</reference>
<accession>M7N9N1</accession>
<evidence type="ECO:0000313" key="3">
    <source>
        <dbReference type="EMBL" id="EMR03911.1"/>
    </source>
</evidence>
<dbReference type="OrthoDB" id="9805360at2"/>